<feature type="compositionally biased region" description="Low complexity" evidence="1">
    <location>
        <begin position="1"/>
        <end position="17"/>
    </location>
</feature>
<feature type="domain" description="DUF3741" evidence="2">
    <location>
        <begin position="81"/>
        <end position="99"/>
    </location>
</feature>
<feature type="compositionally biased region" description="Basic residues" evidence="1">
    <location>
        <begin position="288"/>
        <end position="299"/>
    </location>
</feature>
<feature type="region of interest" description="Disordered" evidence="1">
    <location>
        <begin position="361"/>
        <end position="391"/>
    </location>
</feature>
<feature type="region of interest" description="Disordered" evidence="1">
    <location>
        <begin position="219"/>
        <end position="319"/>
    </location>
</feature>
<dbReference type="EMBL" id="BTGU01000001">
    <property type="protein sequence ID" value="GMN23721.1"/>
    <property type="molecule type" value="Genomic_DNA"/>
</dbReference>
<evidence type="ECO:0000313" key="4">
    <source>
        <dbReference type="Proteomes" id="UP001187192"/>
    </source>
</evidence>
<dbReference type="PANTHER" id="PTHR35499:SF1">
    <property type="entry name" value="DUF3741 DOMAIN-CONTAINING PROTEIN"/>
    <property type="match status" value="1"/>
</dbReference>
<protein>
    <recommendedName>
        <fullName evidence="2">DUF3741 domain-containing protein</fullName>
    </recommendedName>
</protein>
<dbReference type="Pfam" id="PF14383">
    <property type="entry name" value="VARLMGL"/>
    <property type="match status" value="1"/>
</dbReference>
<feature type="region of interest" description="Disordered" evidence="1">
    <location>
        <begin position="1"/>
        <end position="21"/>
    </location>
</feature>
<reference evidence="3" key="1">
    <citation type="submission" date="2023-07" db="EMBL/GenBank/DDBJ databases">
        <title>draft genome sequence of fig (Ficus carica).</title>
        <authorList>
            <person name="Takahashi T."/>
            <person name="Nishimura K."/>
        </authorList>
    </citation>
    <scope>NUCLEOTIDE SEQUENCE</scope>
</reference>
<evidence type="ECO:0000256" key="1">
    <source>
        <dbReference type="SAM" id="MobiDB-lite"/>
    </source>
</evidence>
<dbReference type="Proteomes" id="UP001187192">
    <property type="component" value="Unassembled WGS sequence"/>
</dbReference>
<accession>A0AA87ZFG5</accession>
<dbReference type="PANTHER" id="PTHR35499">
    <property type="entry name" value="OS05G0128300 PROTEIN"/>
    <property type="match status" value="1"/>
</dbReference>
<proteinExistence type="predicted"/>
<evidence type="ECO:0000259" key="2">
    <source>
        <dbReference type="Pfam" id="PF14383"/>
    </source>
</evidence>
<comment type="caution">
    <text evidence="3">The sequence shown here is derived from an EMBL/GenBank/DDBJ whole genome shotgun (WGS) entry which is preliminary data.</text>
</comment>
<sequence length="451" mass="50465">MKLRSSSFSSSSSSSSSKTSFDVNMCNSKSATAGCLAGILRRILCSGTLPTHPSDHITEETNSVNSSQYLKVQEKILSLESPGLVARLMGLESMPDVDFDCVKSRPNSVSRSRSMNSTDRLAGYYDSKQQGQHHRRAKSTVSFRETAEFVELGNEEFFILSFENVSKSKSKSKNFRPKCEAGCGELRQRRTGKVRKVDNIEETKKKDDQEWKRKVLSDLNGKESCSDKRTNKVGNNVKVKDSKTSSVSTKTCSRKQHFVGSEAVKSRTPEKTDQVYLPSNGVKPNLNKNKKKNSKKKKNSQAVNPVESESTSEDSSPVSVLDCGSFLIDPQVPISEEEIGSTTTSSRRKLSLEIENYERLSPRRDGNLISEGETEAKPRKKQTSDSQEGSQVLDQICRLSETELFESSNWVSQRQSLNDEEFQRIGEELESQIFGQLVEEVVLLDQPMNKF</sequence>
<evidence type="ECO:0000313" key="3">
    <source>
        <dbReference type="EMBL" id="GMN23721.1"/>
    </source>
</evidence>
<name>A0AA87ZFG5_FICCA</name>
<dbReference type="AlphaFoldDB" id="A0AA87ZFG5"/>
<keyword evidence="4" id="KW-1185">Reference proteome</keyword>
<gene>
    <name evidence="3" type="ORF">TIFTF001_000234</name>
</gene>
<feature type="compositionally biased region" description="Basic and acidic residues" evidence="1">
    <location>
        <begin position="219"/>
        <end position="230"/>
    </location>
</feature>
<feature type="compositionally biased region" description="Low complexity" evidence="1">
    <location>
        <begin position="306"/>
        <end position="319"/>
    </location>
</feature>
<dbReference type="InterPro" id="IPR032795">
    <property type="entry name" value="DUF3741-assoc"/>
</dbReference>
<organism evidence="3 4">
    <name type="scientific">Ficus carica</name>
    <name type="common">Common fig</name>
    <dbReference type="NCBI Taxonomy" id="3494"/>
    <lineage>
        <taxon>Eukaryota</taxon>
        <taxon>Viridiplantae</taxon>
        <taxon>Streptophyta</taxon>
        <taxon>Embryophyta</taxon>
        <taxon>Tracheophyta</taxon>
        <taxon>Spermatophyta</taxon>
        <taxon>Magnoliopsida</taxon>
        <taxon>eudicotyledons</taxon>
        <taxon>Gunneridae</taxon>
        <taxon>Pentapetalae</taxon>
        <taxon>rosids</taxon>
        <taxon>fabids</taxon>
        <taxon>Rosales</taxon>
        <taxon>Moraceae</taxon>
        <taxon>Ficeae</taxon>
        <taxon>Ficus</taxon>
    </lineage>
</organism>
<feature type="compositionally biased region" description="Basic and acidic residues" evidence="1">
    <location>
        <begin position="264"/>
        <end position="273"/>
    </location>
</feature>